<feature type="transmembrane region" description="Helical" evidence="1">
    <location>
        <begin position="40"/>
        <end position="65"/>
    </location>
</feature>
<dbReference type="AlphaFoldDB" id="A0A813XXS0"/>
<evidence type="ECO:0000313" key="4">
    <source>
        <dbReference type="Proteomes" id="UP000663845"/>
    </source>
</evidence>
<proteinExistence type="predicted"/>
<dbReference type="EMBL" id="CAJNOG010000062">
    <property type="protein sequence ID" value="CAF0871547.1"/>
    <property type="molecule type" value="Genomic_DNA"/>
</dbReference>
<evidence type="ECO:0000256" key="1">
    <source>
        <dbReference type="SAM" id="Phobius"/>
    </source>
</evidence>
<dbReference type="Proteomes" id="UP000663844">
    <property type="component" value="Unassembled WGS sequence"/>
</dbReference>
<dbReference type="Proteomes" id="UP000663845">
    <property type="component" value="Unassembled WGS sequence"/>
</dbReference>
<dbReference type="EMBL" id="CAJOAZ010000754">
    <property type="protein sequence ID" value="CAF3708174.1"/>
    <property type="molecule type" value="Genomic_DNA"/>
</dbReference>
<sequence>MIIVNNSLLSSTTTITATTTFITSYLNSTMNTEDIPSSSFGIILTIIILSLLSISGWIFMSYTLFGRSEAYRTKPDDPLNPANNSDRTNDHNEFFLTFD</sequence>
<accession>A0A813XXS0</accession>
<keyword evidence="1" id="KW-0472">Membrane</keyword>
<keyword evidence="1" id="KW-1133">Transmembrane helix</keyword>
<protein>
    <submittedName>
        <fullName evidence="2">Uncharacterized protein</fullName>
    </submittedName>
</protein>
<evidence type="ECO:0000313" key="3">
    <source>
        <dbReference type="EMBL" id="CAF3708174.1"/>
    </source>
</evidence>
<evidence type="ECO:0000313" key="2">
    <source>
        <dbReference type="EMBL" id="CAF0871547.1"/>
    </source>
</evidence>
<reference evidence="2" key="1">
    <citation type="submission" date="2021-02" db="EMBL/GenBank/DDBJ databases">
        <authorList>
            <person name="Nowell W R."/>
        </authorList>
    </citation>
    <scope>NUCLEOTIDE SEQUENCE</scope>
</reference>
<organism evidence="2 4">
    <name type="scientific">Adineta steineri</name>
    <dbReference type="NCBI Taxonomy" id="433720"/>
    <lineage>
        <taxon>Eukaryota</taxon>
        <taxon>Metazoa</taxon>
        <taxon>Spiralia</taxon>
        <taxon>Gnathifera</taxon>
        <taxon>Rotifera</taxon>
        <taxon>Eurotatoria</taxon>
        <taxon>Bdelloidea</taxon>
        <taxon>Adinetida</taxon>
        <taxon>Adinetidae</taxon>
        <taxon>Adineta</taxon>
    </lineage>
</organism>
<comment type="caution">
    <text evidence="2">The sequence shown here is derived from an EMBL/GenBank/DDBJ whole genome shotgun (WGS) entry which is preliminary data.</text>
</comment>
<gene>
    <name evidence="2" type="ORF">JYZ213_LOCUS8986</name>
    <name evidence="3" type="ORF">OXD698_LOCUS12767</name>
</gene>
<name>A0A813XXS0_9BILA</name>
<keyword evidence="1" id="KW-0812">Transmembrane</keyword>